<protein>
    <submittedName>
        <fullName evidence="1">Uncharacterized protein</fullName>
    </submittedName>
</protein>
<dbReference type="Proteomes" id="UP000295361">
    <property type="component" value="Unassembled WGS sequence"/>
</dbReference>
<evidence type="ECO:0000313" key="2">
    <source>
        <dbReference type="Proteomes" id="UP000295361"/>
    </source>
</evidence>
<proteinExistence type="predicted"/>
<name>A0A4R6QHZ7_9BURK</name>
<dbReference type="AlphaFoldDB" id="A0A4R6QHZ7"/>
<organism evidence="1 2">
    <name type="scientific">Roseateles toxinivorans</name>
    <dbReference type="NCBI Taxonomy" id="270368"/>
    <lineage>
        <taxon>Bacteria</taxon>
        <taxon>Pseudomonadati</taxon>
        <taxon>Pseudomonadota</taxon>
        <taxon>Betaproteobacteria</taxon>
        <taxon>Burkholderiales</taxon>
        <taxon>Sphaerotilaceae</taxon>
        <taxon>Roseateles</taxon>
    </lineage>
</organism>
<reference evidence="1 2" key="1">
    <citation type="submission" date="2019-03" db="EMBL/GenBank/DDBJ databases">
        <title>Genomic Encyclopedia of Type Strains, Phase IV (KMG-IV): sequencing the most valuable type-strain genomes for metagenomic binning, comparative biology and taxonomic classification.</title>
        <authorList>
            <person name="Goeker M."/>
        </authorList>
    </citation>
    <scope>NUCLEOTIDE SEQUENCE [LARGE SCALE GENOMIC DNA]</scope>
    <source>
        <strain evidence="1 2">DSM 16998</strain>
    </source>
</reference>
<dbReference type="EMBL" id="SNXS01000009">
    <property type="protein sequence ID" value="TDP62069.1"/>
    <property type="molecule type" value="Genomic_DNA"/>
</dbReference>
<evidence type="ECO:0000313" key="1">
    <source>
        <dbReference type="EMBL" id="TDP62069.1"/>
    </source>
</evidence>
<gene>
    <name evidence="1" type="ORF">DES47_10949</name>
</gene>
<comment type="caution">
    <text evidence="1">The sequence shown here is derived from an EMBL/GenBank/DDBJ whole genome shotgun (WGS) entry which is preliminary data.</text>
</comment>
<accession>A0A4R6QHZ7</accession>
<dbReference type="InParanoid" id="A0A4R6QHZ7"/>
<sequence>MVQFSERTLESNDFHEAFLQWQDERLPIGDAHRSAGLEPGDLKFAQMGWK</sequence>
<keyword evidence="2" id="KW-1185">Reference proteome</keyword>